<evidence type="ECO:0000313" key="4">
    <source>
        <dbReference type="EMBL" id="CUU58012.1"/>
    </source>
</evidence>
<dbReference type="CDD" id="cd08496">
    <property type="entry name" value="PBP2_NikA_DppA_OppA_like_9"/>
    <property type="match status" value="1"/>
</dbReference>
<dbReference type="SUPFAM" id="SSF53850">
    <property type="entry name" value="Periplasmic binding protein-like II"/>
    <property type="match status" value="1"/>
</dbReference>
<name>A0A0S4QT57_9ACTN</name>
<evidence type="ECO:0000313" key="5">
    <source>
        <dbReference type="Proteomes" id="UP000198802"/>
    </source>
</evidence>
<dbReference type="EMBL" id="FAOZ01000016">
    <property type="protein sequence ID" value="CUU58012.1"/>
    <property type="molecule type" value="Genomic_DNA"/>
</dbReference>
<dbReference type="Proteomes" id="UP000198802">
    <property type="component" value="Unassembled WGS sequence"/>
</dbReference>
<dbReference type="GO" id="GO:1904680">
    <property type="term" value="F:peptide transmembrane transporter activity"/>
    <property type="evidence" value="ECO:0007669"/>
    <property type="project" value="TreeGrafter"/>
</dbReference>
<dbReference type="AlphaFoldDB" id="A0A0S4QT57"/>
<proteinExistence type="predicted"/>
<dbReference type="Gene3D" id="3.10.105.10">
    <property type="entry name" value="Dipeptide-binding Protein, Domain 3"/>
    <property type="match status" value="1"/>
</dbReference>
<feature type="chain" id="PRO_5039367086" evidence="2">
    <location>
        <begin position="21"/>
        <end position="509"/>
    </location>
</feature>
<organism evidence="4 5">
    <name type="scientific">Parafrankia irregularis</name>
    <dbReference type="NCBI Taxonomy" id="795642"/>
    <lineage>
        <taxon>Bacteria</taxon>
        <taxon>Bacillati</taxon>
        <taxon>Actinomycetota</taxon>
        <taxon>Actinomycetes</taxon>
        <taxon>Frankiales</taxon>
        <taxon>Frankiaceae</taxon>
        <taxon>Parafrankia</taxon>
    </lineage>
</organism>
<dbReference type="Pfam" id="PF00496">
    <property type="entry name" value="SBP_bac_5"/>
    <property type="match status" value="1"/>
</dbReference>
<feature type="domain" description="Solute-binding protein family 5" evidence="3">
    <location>
        <begin position="78"/>
        <end position="418"/>
    </location>
</feature>
<dbReference type="PANTHER" id="PTHR30290">
    <property type="entry name" value="PERIPLASMIC BINDING COMPONENT OF ABC TRANSPORTER"/>
    <property type="match status" value="1"/>
</dbReference>
<keyword evidence="1 2" id="KW-0732">Signal</keyword>
<dbReference type="PROSITE" id="PS51257">
    <property type="entry name" value="PROKAR_LIPOPROTEIN"/>
    <property type="match status" value="1"/>
</dbReference>
<keyword evidence="5" id="KW-1185">Reference proteome</keyword>
<dbReference type="GO" id="GO:0043190">
    <property type="term" value="C:ATP-binding cassette (ABC) transporter complex"/>
    <property type="evidence" value="ECO:0007669"/>
    <property type="project" value="InterPro"/>
</dbReference>
<reference evidence="5" key="1">
    <citation type="submission" date="2015-11" db="EMBL/GenBank/DDBJ databases">
        <authorList>
            <person name="Varghese N."/>
        </authorList>
    </citation>
    <scope>NUCLEOTIDE SEQUENCE [LARGE SCALE GENOMIC DNA]</scope>
    <source>
        <strain evidence="5">DSM 45899</strain>
    </source>
</reference>
<dbReference type="RefSeq" id="WP_091280398.1">
    <property type="nucleotide sequence ID" value="NZ_FAOZ01000016.1"/>
</dbReference>
<protein>
    <submittedName>
        <fullName evidence="4">Peptide/nickel transport system substrate-binding protein</fullName>
    </submittedName>
</protein>
<dbReference type="Gene3D" id="3.40.190.10">
    <property type="entry name" value="Periplasmic binding protein-like II"/>
    <property type="match status" value="1"/>
</dbReference>
<sequence>MGRRGFLRLGALAGGSILLAACGGGGDSASGGSTSGGTLRWGWALVTSWDPITSSAGWDVHALSLVYAGLTKLDEKANPVPALASSWEYSADGTSVTFHLRSGLTFSDGTAVDAAAVKKSLERGRDAKNSLVAAQLASLKEVVAVDATTVRIDLKNTDYQLPAILAGKTGMIVSPKAIDTDEKGLATRPVGAGPFQLNSYVPNDSAKLTRFAGYWDAANIKPDNFELYPAPEAATALASLQSGRLDVAMIPASQLTAVKAAGFEVQVISSLVISVLDVNNTVAPFDNPKVVQAIKHAVDRKALVDTVNFGVGEVNYQPFPKGHAGHNAALENAYPYDVAKAKKLLAEAGHPDGIDVTLTTTVAEGLPEQVQAQLAKAGIRVKLEVIPQAQATQQVYIQRAKPFFTDQFAGRESPVQAFQVLFGDQGLMNPGRTNPPALKEAVAKITATPLDDPNYASVVQAATKVAVENMPNVFLFSNPRILARRSNVSPVGSYLMAQRFEGVTVTGNS</sequence>
<dbReference type="InterPro" id="IPR039424">
    <property type="entry name" value="SBP_5"/>
</dbReference>
<dbReference type="GO" id="GO:0042597">
    <property type="term" value="C:periplasmic space"/>
    <property type="evidence" value="ECO:0007669"/>
    <property type="project" value="UniProtKB-ARBA"/>
</dbReference>
<evidence type="ECO:0000256" key="1">
    <source>
        <dbReference type="ARBA" id="ARBA00022729"/>
    </source>
</evidence>
<evidence type="ECO:0000256" key="2">
    <source>
        <dbReference type="SAM" id="SignalP"/>
    </source>
</evidence>
<dbReference type="InterPro" id="IPR000914">
    <property type="entry name" value="SBP_5_dom"/>
</dbReference>
<accession>A0A0S4QT57</accession>
<gene>
    <name evidence="4" type="ORF">Ga0074812_11642</name>
</gene>
<dbReference type="InterPro" id="IPR030678">
    <property type="entry name" value="Peptide/Ni-bd"/>
</dbReference>
<dbReference type="PIRSF" id="PIRSF002741">
    <property type="entry name" value="MppA"/>
    <property type="match status" value="1"/>
</dbReference>
<dbReference type="Gene3D" id="3.90.76.10">
    <property type="entry name" value="Dipeptide-binding Protein, Domain 1"/>
    <property type="match status" value="1"/>
</dbReference>
<evidence type="ECO:0000259" key="3">
    <source>
        <dbReference type="Pfam" id="PF00496"/>
    </source>
</evidence>
<feature type="signal peptide" evidence="2">
    <location>
        <begin position="1"/>
        <end position="20"/>
    </location>
</feature>
<dbReference type="PANTHER" id="PTHR30290:SF38">
    <property type="entry name" value="D,D-DIPEPTIDE-BINDING PERIPLASMIC PROTEIN DDPA-RELATED"/>
    <property type="match status" value="1"/>
</dbReference>
<dbReference type="GO" id="GO:0015833">
    <property type="term" value="P:peptide transport"/>
    <property type="evidence" value="ECO:0007669"/>
    <property type="project" value="TreeGrafter"/>
</dbReference>